<dbReference type="InterPro" id="IPR043502">
    <property type="entry name" value="DNA/RNA_pol_sf"/>
</dbReference>
<protein>
    <submittedName>
        <fullName evidence="3">Maturase</fullName>
    </submittedName>
</protein>
<keyword evidence="4" id="KW-1185">Reference proteome</keyword>
<dbReference type="SUPFAM" id="SSF56672">
    <property type="entry name" value="DNA/RNA polymerases"/>
    <property type="match status" value="1"/>
</dbReference>
<dbReference type="Pfam" id="PF01348">
    <property type="entry name" value="Intron_maturas2"/>
    <property type="match status" value="1"/>
</dbReference>
<reference evidence="3 4" key="1">
    <citation type="submission" date="2023-02" db="EMBL/GenBank/DDBJ databases">
        <title>Dictyobacter halimunensis sp. nov., a new member of the class Ktedonobacteria from forest soil in a geothermal area.</title>
        <authorList>
            <person name="Rachmania M.K."/>
            <person name="Ningsih F."/>
            <person name="Sakai Y."/>
            <person name="Yabe S."/>
            <person name="Yokota A."/>
            <person name="Sjamsuridzal W."/>
        </authorList>
    </citation>
    <scope>NUCLEOTIDE SEQUENCE [LARGE SCALE GENOMIC DNA]</scope>
    <source>
        <strain evidence="3 4">S3.2.2.5</strain>
    </source>
</reference>
<dbReference type="Pfam" id="PF21368">
    <property type="entry name" value="AI2M-like_HNH"/>
    <property type="match status" value="1"/>
</dbReference>
<dbReference type="PANTHER" id="PTHR34047">
    <property type="entry name" value="NUCLEAR INTRON MATURASE 1, MITOCHONDRIAL-RELATED"/>
    <property type="match status" value="1"/>
</dbReference>
<dbReference type="PROSITE" id="PS50878">
    <property type="entry name" value="RT_POL"/>
    <property type="match status" value="1"/>
</dbReference>
<comment type="caution">
    <text evidence="3">The sequence shown here is derived from an EMBL/GenBank/DDBJ whole genome shotgun (WGS) entry which is preliminary data.</text>
</comment>
<evidence type="ECO:0000313" key="4">
    <source>
        <dbReference type="Proteomes" id="UP001344906"/>
    </source>
</evidence>
<dbReference type="InterPro" id="IPR051083">
    <property type="entry name" value="GrpII_Intron_Splice-Mob/Def"/>
</dbReference>
<dbReference type="EMBL" id="BSRI01000001">
    <property type="protein sequence ID" value="GLV53248.1"/>
    <property type="molecule type" value="Genomic_DNA"/>
</dbReference>
<dbReference type="Pfam" id="PF00078">
    <property type="entry name" value="RVT_1"/>
    <property type="match status" value="1"/>
</dbReference>
<dbReference type="InterPro" id="IPR049030">
    <property type="entry name" value="AI2M-like_HNH"/>
</dbReference>
<dbReference type="RefSeq" id="WP_338246718.1">
    <property type="nucleotide sequence ID" value="NZ_BSRI01000001.1"/>
</dbReference>
<sequence>MRETNSILGLIHERGKKGLPLERVYRLIYNPNLYLTAYGKIYRNQGVLTKGVTEETVNGMSLDKIETIIKALRDGTFQWRPARRVYIPKKNGKVRPLGLPDWSDKLVQEALRLLFNAYYEPQFSDHSHGFRPQRGCHTALREIKKWDGTAWFIEGDISKCFDKLDHQVLLTILREKIHDEKCIHLINELLEAGYLEDWKYHATLSGTPQGGVFSPLLANIYLDKLDKYIEQQLIPAHTRGEVRRENAVYKNIRQKATRARKAGKTEEAKSLRQLQLQLPSRDPDDPGFRRLRYVRYADDFLLGFNGPREEAEEIKQKLETFLRDELQLELSPAKTLITHARTQAARFLGYEIQTLQNDIKQTNGRRSVNGQIGFRVPKDVIREKCQDYTEEGKPIDRPEMLRDSAFTIISSYQAVYRGVVEYYRMAHNLSATMSKLKWDMERSLTKTLAAKGQIPVPQVYRRYKATLMVEGKPYKGLQVTIEREGKKPLVAQWGGIPLLWNIKAILDDQPERIWSTTSELEERLLADTCEYCGAHERCQVHHVRALKDLHAQGRKPRPQWMVLMAARQRKTMIVCKICHEDITYGRPMRRKETQTGFMHGEPVASRKQSSEKTL</sequence>
<dbReference type="Proteomes" id="UP001344906">
    <property type="component" value="Unassembled WGS sequence"/>
</dbReference>
<feature type="region of interest" description="Disordered" evidence="1">
    <location>
        <begin position="593"/>
        <end position="614"/>
    </location>
</feature>
<gene>
    <name evidence="3" type="ORF">KDH_01030</name>
</gene>
<dbReference type="InterPro" id="IPR024937">
    <property type="entry name" value="Domain_X"/>
</dbReference>
<dbReference type="PANTHER" id="PTHR34047:SF8">
    <property type="entry name" value="PROTEIN YKFC"/>
    <property type="match status" value="1"/>
</dbReference>
<evidence type="ECO:0000313" key="3">
    <source>
        <dbReference type="EMBL" id="GLV53248.1"/>
    </source>
</evidence>
<evidence type="ECO:0000259" key="2">
    <source>
        <dbReference type="PROSITE" id="PS50878"/>
    </source>
</evidence>
<feature type="domain" description="Reverse transcriptase" evidence="2">
    <location>
        <begin position="68"/>
        <end position="352"/>
    </location>
</feature>
<dbReference type="InterPro" id="IPR000477">
    <property type="entry name" value="RT_dom"/>
</dbReference>
<evidence type="ECO:0000256" key="1">
    <source>
        <dbReference type="SAM" id="MobiDB-lite"/>
    </source>
</evidence>
<dbReference type="CDD" id="cd01651">
    <property type="entry name" value="RT_G2_intron"/>
    <property type="match status" value="1"/>
</dbReference>
<accession>A0ABQ6FGZ4</accession>
<proteinExistence type="predicted"/>
<organism evidence="3 4">
    <name type="scientific">Dictyobacter halimunensis</name>
    <dbReference type="NCBI Taxonomy" id="3026934"/>
    <lineage>
        <taxon>Bacteria</taxon>
        <taxon>Bacillati</taxon>
        <taxon>Chloroflexota</taxon>
        <taxon>Ktedonobacteria</taxon>
        <taxon>Ktedonobacterales</taxon>
        <taxon>Dictyobacteraceae</taxon>
        <taxon>Dictyobacter</taxon>
    </lineage>
</organism>
<name>A0ABQ6FGZ4_9CHLR</name>